<dbReference type="PANTHER" id="PTHR43638">
    <property type="entry name" value="OXIDOREDUCTASE, ALDO/KETO REDUCTASE FAMILY PROTEIN"/>
    <property type="match status" value="1"/>
</dbReference>
<dbReference type="PRINTS" id="PR00069">
    <property type="entry name" value="ALDKETRDTASE"/>
</dbReference>
<sequence>MKMITLAGQQVPQLGLGTWGLGENTATSGPALAALQAGISAGATVIDTAEMYGDGAAETLVGRLWQTVPRDRVFLISKFYPWHATPTAMRCALLNSLRRLKTDYLDLYLLHWPGDSPLAATVQGLNALKKEGLIRAYGVSNFDVADVQKWQAVPDATLTANEVLYNVAERGIEFDLLPRHRQHGITTIGYSPFNSGNGDSIPIPDSLKALAAEKGVTVHQLLLAWTMRDDVLSIPKASTVAHMTANLAAIALTLSPTDLARIDQLFPGPTRKMPLHEI</sequence>
<evidence type="ECO:0000313" key="3">
    <source>
        <dbReference type="Proteomes" id="UP001597192"/>
    </source>
</evidence>
<dbReference type="PANTHER" id="PTHR43638:SF3">
    <property type="entry name" value="ALDEHYDE REDUCTASE"/>
    <property type="match status" value="1"/>
</dbReference>
<gene>
    <name evidence="2" type="ORF">ACFQ47_00055</name>
</gene>
<dbReference type="Proteomes" id="UP001597192">
    <property type="component" value="Unassembled WGS sequence"/>
</dbReference>
<reference evidence="3" key="1">
    <citation type="journal article" date="2019" name="Int. J. Syst. Evol. Microbiol.">
        <title>The Global Catalogue of Microorganisms (GCM) 10K type strain sequencing project: providing services to taxonomists for standard genome sequencing and annotation.</title>
        <authorList>
            <consortium name="The Broad Institute Genomics Platform"/>
            <consortium name="The Broad Institute Genome Sequencing Center for Infectious Disease"/>
            <person name="Wu L."/>
            <person name="Ma J."/>
        </authorList>
    </citation>
    <scope>NUCLEOTIDE SEQUENCE [LARGE SCALE GENOMIC DNA]</scope>
    <source>
        <strain evidence="3">CCM 8947</strain>
    </source>
</reference>
<feature type="domain" description="NADP-dependent oxidoreductase" evidence="1">
    <location>
        <begin position="14"/>
        <end position="265"/>
    </location>
</feature>
<comment type="caution">
    <text evidence="2">The sequence shown here is derived from an EMBL/GenBank/DDBJ whole genome shotgun (WGS) entry which is preliminary data.</text>
</comment>
<dbReference type="PIRSF" id="PIRSF000097">
    <property type="entry name" value="AKR"/>
    <property type="match status" value="1"/>
</dbReference>
<evidence type="ECO:0000259" key="1">
    <source>
        <dbReference type="Pfam" id="PF00248"/>
    </source>
</evidence>
<accession>A0ABW4CKP5</accession>
<dbReference type="Gene3D" id="3.20.20.100">
    <property type="entry name" value="NADP-dependent oxidoreductase domain"/>
    <property type="match status" value="1"/>
</dbReference>
<dbReference type="SUPFAM" id="SSF51430">
    <property type="entry name" value="NAD(P)-linked oxidoreductase"/>
    <property type="match status" value="1"/>
</dbReference>
<keyword evidence="3" id="KW-1185">Reference proteome</keyword>
<dbReference type="Pfam" id="PF00248">
    <property type="entry name" value="Aldo_ket_red"/>
    <property type="match status" value="1"/>
</dbReference>
<dbReference type="InterPro" id="IPR023210">
    <property type="entry name" value="NADP_OxRdtase_dom"/>
</dbReference>
<proteinExistence type="predicted"/>
<name>A0ABW4CKP5_9LACO</name>
<protein>
    <submittedName>
        <fullName evidence="2">Aldo/keto reductase</fullName>
    </submittedName>
</protein>
<dbReference type="InterPro" id="IPR036812">
    <property type="entry name" value="NAD(P)_OxRdtase_dom_sf"/>
</dbReference>
<evidence type="ECO:0000313" key="2">
    <source>
        <dbReference type="EMBL" id="MFD1431098.1"/>
    </source>
</evidence>
<organism evidence="2 3">
    <name type="scientific">Lacticaseibacillus yichunensis</name>
    <dbReference type="NCBI Taxonomy" id="2486015"/>
    <lineage>
        <taxon>Bacteria</taxon>
        <taxon>Bacillati</taxon>
        <taxon>Bacillota</taxon>
        <taxon>Bacilli</taxon>
        <taxon>Lactobacillales</taxon>
        <taxon>Lactobacillaceae</taxon>
        <taxon>Lacticaseibacillus</taxon>
    </lineage>
</organism>
<dbReference type="EMBL" id="JBHTOG010000002">
    <property type="protein sequence ID" value="MFD1431098.1"/>
    <property type="molecule type" value="Genomic_DNA"/>
</dbReference>
<dbReference type="InterPro" id="IPR020471">
    <property type="entry name" value="AKR"/>
</dbReference>
<dbReference type="RefSeq" id="WP_125697105.1">
    <property type="nucleotide sequence ID" value="NZ_JBHTOG010000002.1"/>
</dbReference>